<evidence type="ECO:0000313" key="2">
    <source>
        <dbReference type="Proteomes" id="UP000320762"/>
    </source>
</evidence>
<gene>
    <name evidence="1" type="ORF">BD626DRAFT_491504</name>
</gene>
<dbReference type="EMBL" id="VDMD01000007">
    <property type="protein sequence ID" value="TRM64339.1"/>
    <property type="molecule type" value="Genomic_DNA"/>
</dbReference>
<organism evidence="1 2">
    <name type="scientific">Schizophyllum amplum</name>
    <dbReference type="NCBI Taxonomy" id="97359"/>
    <lineage>
        <taxon>Eukaryota</taxon>
        <taxon>Fungi</taxon>
        <taxon>Dikarya</taxon>
        <taxon>Basidiomycota</taxon>
        <taxon>Agaricomycotina</taxon>
        <taxon>Agaricomycetes</taxon>
        <taxon>Agaricomycetidae</taxon>
        <taxon>Agaricales</taxon>
        <taxon>Schizophyllaceae</taxon>
        <taxon>Schizophyllum</taxon>
    </lineage>
</organism>
<evidence type="ECO:0000313" key="1">
    <source>
        <dbReference type="EMBL" id="TRM64339.1"/>
    </source>
</evidence>
<keyword evidence="2" id="KW-1185">Reference proteome</keyword>
<reference evidence="1 2" key="1">
    <citation type="journal article" date="2019" name="New Phytol.">
        <title>Comparative genomics reveals unique wood-decay strategies and fruiting body development in the Schizophyllaceae.</title>
        <authorList>
            <person name="Almasi E."/>
            <person name="Sahu N."/>
            <person name="Krizsan K."/>
            <person name="Balint B."/>
            <person name="Kovacs G.M."/>
            <person name="Kiss B."/>
            <person name="Cseklye J."/>
            <person name="Drula E."/>
            <person name="Henrissat B."/>
            <person name="Nagy I."/>
            <person name="Chovatia M."/>
            <person name="Adam C."/>
            <person name="LaButti K."/>
            <person name="Lipzen A."/>
            <person name="Riley R."/>
            <person name="Grigoriev I.V."/>
            <person name="Nagy L.G."/>
        </authorList>
    </citation>
    <scope>NUCLEOTIDE SEQUENCE [LARGE SCALE GENOMIC DNA]</scope>
    <source>
        <strain evidence="1 2">NL-1724</strain>
    </source>
</reference>
<accession>A0A550CHR8</accession>
<sequence length="168" mass="18712">MKEAYDARHTVRRCSPVEGAVVTRPLHRTGGSNHDLLANLHRQLLAAAALRGRGWAARAPWGPGDILTGAPWRRAPPLVPWRLVTSTSWRSDYGAMRHRGLSLAQRAWTMIEKRRPRQVQVGLGPGECCTCALFTETAGEVQIGARIDYPGYSIRTGPNRQLRRSRVL</sequence>
<dbReference type="Proteomes" id="UP000320762">
    <property type="component" value="Unassembled WGS sequence"/>
</dbReference>
<protein>
    <submittedName>
        <fullName evidence="1">Uncharacterized protein</fullName>
    </submittedName>
</protein>
<comment type="caution">
    <text evidence="1">The sequence shown here is derived from an EMBL/GenBank/DDBJ whole genome shotgun (WGS) entry which is preliminary data.</text>
</comment>
<name>A0A550CHR8_9AGAR</name>
<dbReference type="AlphaFoldDB" id="A0A550CHR8"/>
<proteinExistence type="predicted"/>